<feature type="transmembrane region" description="Helical" evidence="8">
    <location>
        <begin position="96"/>
        <end position="120"/>
    </location>
</feature>
<keyword evidence="4" id="KW-0813">Transport</keyword>
<protein>
    <recommendedName>
        <fullName evidence="9">Sodium/calcium exchanger membrane region domain-containing protein</fullName>
    </recommendedName>
</protein>
<evidence type="ECO:0000256" key="7">
    <source>
        <dbReference type="ARBA" id="ARBA00023136"/>
    </source>
</evidence>
<feature type="domain" description="Sodium/calcium exchanger membrane region" evidence="9">
    <location>
        <begin position="345"/>
        <end position="480"/>
    </location>
</feature>
<dbReference type="PANTHER" id="PTHR10846">
    <property type="entry name" value="SODIUM/POTASSIUM/CALCIUM EXCHANGER"/>
    <property type="match status" value="1"/>
</dbReference>
<dbReference type="EMBL" id="JARBDR010000903">
    <property type="protein sequence ID" value="KAJ8304203.1"/>
    <property type="molecule type" value="Genomic_DNA"/>
</dbReference>
<dbReference type="InterPro" id="IPR004481">
    <property type="entry name" value="K/Na/Ca-exchanger"/>
</dbReference>
<keyword evidence="5 8" id="KW-0812">Transmembrane</keyword>
<feature type="transmembrane region" description="Helical" evidence="8">
    <location>
        <begin position="317"/>
        <end position="333"/>
    </location>
</feature>
<keyword evidence="6 8" id="KW-1133">Transmembrane helix</keyword>
<evidence type="ECO:0000256" key="6">
    <source>
        <dbReference type="ARBA" id="ARBA00022989"/>
    </source>
</evidence>
<dbReference type="InterPro" id="IPR004837">
    <property type="entry name" value="NaCa_Exmemb"/>
</dbReference>
<feature type="transmembrane region" description="Helical" evidence="8">
    <location>
        <begin position="433"/>
        <end position="456"/>
    </location>
</feature>
<keyword evidence="4" id="KW-0106">Calcium</keyword>
<dbReference type="PANTHER" id="PTHR10846:SF72">
    <property type="entry name" value="SODIUM_POTASSIUM_CALCIUM EXCHANGER NCKX30C"/>
    <property type="match status" value="1"/>
</dbReference>
<evidence type="ECO:0000256" key="3">
    <source>
        <dbReference type="ARBA" id="ARBA00022449"/>
    </source>
</evidence>
<gene>
    <name evidence="10" type="ORF">KUTeg_017786</name>
</gene>
<keyword evidence="11" id="KW-1185">Reference proteome</keyword>
<reference evidence="10 11" key="1">
    <citation type="submission" date="2022-12" db="EMBL/GenBank/DDBJ databases">
        <title>Chromosome-level genome of Tegillarca granosa.</title>
        <authorList>
            <person name="Kim J."/>
        </authorList>
    </citation>
    <scope>NUCLEOTIDE SEQUENCE [LARGE SCALE GENOMIC DNA]</scope>
    <source>
        <strain evidence="10">Teg-2019</strain>
        <tissue evidence="10">Adductor muscle</tissue>
    </source>
</reference>
<dbReference type="InterPro" id="IPR044880">
    <property type="entry name" value="NCX_ion-bd_dom_sf"/>
</dbReference>
<evidence type="ECO:0000256" key="2">
    <source>
        <dbReference type="ARBA" id="ARBA00005364"/>
    </source>
</evidence>
<evidence type="ECO:0000313" key="10">
    <source>
        <dbReference type="EMBL" id="KAJ8304203.1"/>
    </source>
</evidence>
<feature type="transmembrane region" description="Helical" evidence="8">
    <location>
        <begin position="57"/>
        <end position="84"/>
    </location>
</feature>
<dbReference type="Gene3D" id="1.20.1420.30">
    <property type="entry name" value="NCX, central ion-binding region"/>
    <property type="match status" value="2"/>
</dbReference>
<accession>A0ABQ9EFY6</accession>
<evidence type="ECO:0000256" key="1">
    <source>
        <dbReference type="ARBA" id="ARBA00004141"/>
    </source>
</evidence>
<comment type="similarity">
    <text evidence="2">Belongs to the Ca(2+):cation antiporter (CaCA) (TC 2.A.19) family. SLC24A subfamily.</text>
</comment>
<comment type="caution">
    <text evidence="10">The sequence shown here is derived from an EMBL/GenBank/DDBJ whole genome shotgun (WGS) entry which is preliminary data.</text>
</comment>
<feature type="transmembrane region" description="Helical" evidence="8">
    <location>
        <begin position="380"/>
        <end position="402"/>
    </location>
</feature>
<evidence type="ECO:0000256" key="5">
    <source>
        <dbReference type="ARBA" id="ARBA00022692"/>
    </source>
</evidence>
<keyword evidence="4" id="KW-0109">Calcium transport</keyword>
<feature type="transmembrane region" description="Helical" evidence="8">
    <location>
        <begin position="127"/>
        <end position="149"/>
    </location>
</feature>
<feature type="transmembrane region" description="Helical" evidence="8">
    <location>
        <begin position="345"/>
        <end position="368"/>
    </location>
</feature>
<keyword evidence="7 8" id="KW-0472">Membrane</keyword>
<feature type="domain" description="Sodium/calcium exchanger membrane region" evidence="9">
    <location>
        <begin position="61"/>
        <end position="177"/>
    </location>
</feature>
<name>A0ABQ9EFY6_TEGGR</name>
<sequence>MDMRLLLRRRTRHLRTDKIVAESFISRKILSIENDSDSQSLYPPDAFSLEQRKDGAIILHVIGMIYMFVALAIVCDEFFVPALAVITEKLDISEDVAGATFMAAGGSAPELFTSLIGVFLAKDNVGIGTIVGSAVFNILFVIGMCALFSKGVLQLTWWPLFRDITFYSIDLILLIKPERTHSMPILHSGGNRYRHGVLQLMIHTIDPLHEGRVHDKAMHLHALATLKVVIGTTTPLPDENGTVQNGGVDRDNNMTKVHTISNGHITPEQSPNKGNNQLMTYSKDKDYQQFDKKDEIQLKEDEEPLDLSWPDGWRKRIIYILIAPLIFPMWLFLPDVRRPEKRKWFMVTFFGSILSIAVFSYFMVWWANQTGDTIGISSEVMGLTILAAGTSIPDLITSVIVAKKGFGDMAVLPFPWLLYEAINLGKPIDVNSNGLVCSIFLLFLMLIALLITIALSKWKMSKVLGVIMLILYAVFLVLSVLLELRIILCPVEVGN</sequence>
<proteinExistence type="inferred from homology"/>
<keyword evidence="4" id="KW-0406">Ion transport</keyword>
<organism evidence="10 11">
    <name type="scientific">Tegillarca granosa</name>
    <name type="common">Malaysian cockle</name>
    <name type="synonym">Anadara granosa</name>
    <dbReference type="NCBI Taxonomy" id="220873"/>
    <lineage>
        <taxon>Eukaryota</taxon>
        <taxon>Metazoa</taxon>
        <taxon>Spiralia</taxon>
        <taxon>Lophotrochozoa</taxon>
        <taxon>Mollusca</taxon>
        <taxon>Bivalvia</taxon>
        <taxon>Autobranchia</taxon>
        <taxon>Pteriomorphia</taxon>
        <taxon>Arcoida</taxon>
        <taxon>Arcoidea</taxon>
        <taxon>Arcidae</taxon>
        <taxon>Tegillarca</taxon>
    </lineage>
</organism>
<comment type="subcellular location">
    <subcellularLocation>
        <location evidence="1">Membrane</location>
        <topology evidence="1">Multi-pass membrane protein</topology>
    </subcellularLocation>
</comment>
<evidence type="ECO:0000259" key="9">
    <source>
        <dbReference type="Pfam" id="PF01699"/>
    </source>
</evidence>
<feature type="transmembrane region" description="Helical" evidence="8">
    <location>
        <begin position="463"/>
        <end position="488"/>
    </location>
</feature>
<evidence type="ECO:0000256" key="8">
    <source>
        <dbReference type="SAM" id="Phobius"/>
    </source>
</evidence>
<keyword evidence="3" id="KW-0050">Antiport</keyword>
<dbReference type="Proteomes" id="UP001217089">
    <property type="component" value="Unassembled WGS sequence"/>
</dbReference>
<evidence type="ECO:0000313" key="11">
    <source>
        <dbReference type="Proteomes" id="UP001217089"/>
    </source>
</evidence>
<dbReference type="Pfam" id="PF01699">
    <property type="entry name" value="Na_Ca_ex"/>
    <property type="match status" value="2"/>
</dbReference>
<evidence type="ECO:0000256" key="4">
    <source>
        <dbReference type="ARBA" id="ARBA00022568"/>
    </source>
</evidence>